<organism evidence="2 3">
    <name type="scientific">Zoarces viviparus</name>
    <name type="common">Viviparous eelpout</name>
    <name type="synonym">Blennius viviparus</name>
    <dbReference type="NCBI Taxonomy" id="48416"/>
    <lineage>
        <taxon>Eukaryota</taxon>
        <taxon>Metazoa</taxon>
        <taxon>Chordata</taxon>
        <taxon>Craniata</taxon>
        <taxon>Vertebrata</taxon>
        <taxon>Euteleostomi</taxon>
        <taxon>Actinopterygii</taxon>
        <taxon>Neopterygii</taxon>
        <taxon>Teleostei</taxon>
        <taxon>Neoteleostei</taxon>
        <taxon>Acanthomorphata</taxon>
        <taxon>Eupercaria</taxon>
        <taxon>Perciformes</taxon>
        <taxon>Cottioidei</taxon>
        <taxon>Zoarcales</taxon>
        <taxon>Zoarcidae</taxon>
        <taxon>Zoarcinae</taxon>
        <taxon>Zoarces</taxon>
    </lineage>
</organism>
<comment type="caution">
    <text evidence="2">The sequence shown here is derived from an EMBL/GenBank/DDBJ whole genome shotgun (WGS) entry which is preliminary data.</text>
</comment>
<reference evidence="2 3" key="1">
    <citation type="journal article" date="2024" name="Genome Biol. Evol.">
        <title>Chromosome-level genome assembly of the viviparous eelpout Zoarces viviparus.</title>
        <authorList>
            <person name="Fuhrmann N."/>
            <person name="Brasseur M.V."/>
            <person name="Bakowski C.E."/>
            <person name="Podsiadlowski L."/>
            <person name="Prost S."/>
            <person name="Krehenwinkel H."/>
            <person name="Mayer C."/>
        </authorList>
    </citation>
    <scope>NUCLEOTIDE SEQUENCE [LARGE SCALE GENOMIC DNA]</scope>
    <source>
        <strain evidence="2">NO-MEL_2022_Ind0_liver</strain>
    </source>
</reference>
<feature type="compositionally biased region" description="Polar residues" evidence="1">
    <location>
        <begin position="84"/>
        <end position="101"/>
    </location>
</feature>
<evidence type="ECO:0000256" key="1">
    <source>
        <dbReference type="SAM" id="MobiDB-lite"/>
    </source>
</evidence>
<accession>A0AAW1DS67</accession>
<name>A0AAW1DS67_ZOAVI</name>
<feature type="compositionally biased region" description="Basic and acidic residues" evidence="1">
    <location>
        <begin position="1"/>
        <end position="11"/>
    </location>
</feature>
<gene>
    <name evidence="2" type="ORF">VZT92_026802</name>
</gene>
<proteinExistence type="predicted"/>
<dbReference type="Proteomes" id="UP001488805">
    <property type="component" value="Unassembled WGS sequence"/>
</dbReference>
<dbReference type="AlphaFoldDB" id="A0AAW1DS67"/>
<sequence>MREGEHKKKEPPAGSRQPQHREVEMDLCSVVCWTREECRRWNGKTSNMLKHTRCSLANRHFSLLQEPTGQILHHDGKERRRATGHSSVSRQHLNHNTSSGSEGDVVGLRRPCISSPTPRLQRMLWAGHPTMLPKSGWSNIPMARNISTLKE</sequence>
<protein>
    <submittedName>
        <fullName evidence="2">Uncharacterized protein</fullName>
    </submittedName>
</protein>
<feature type="region of interest" description="Disordered" evidence="1">
    <location>
        <begin position="73"/>
        <end position="110"/>
    </location>
</feature>
<keyword evidence="3" id="KW-1185">Reference proteome</keyword>
<dbReference type="EMBL" id="JBCEZU010000597">
    <property type="protein sequence ID" value="KAK9513254.1"/>
    <property type="molecule type" value="Genomic_DNA"/>
</dbReference>
<evidence type="ECO:0000313" key="2">
    <source>
        <dbReference type="EMBL" id="KAK9513254.1"/>
    </source>
</evidence>
<feature type="region of interest" description="Disordered" evidence="1">
    <location>
        <begin position="1"/>
        <end position="21"/>
    </location>
</feature>
<evidence type="ECO:0000313" key="3">
    <source>
        <dbReference type="Proteomes" id="UP001488805"/>
    </source>
</evidence>